<dbReference type="InterPro" id="IPR013216">
    <property type="entry name" value="Methyltransf_11"/>
</dbReference>
<evidence type="ECO:0000313" key="3">
    <source>
        <dbReference type="EMBL" id="ASD63965.1"/>
    </source>
</evidence>
<sequence>MYFFGSKDIKFYVQKWIENRKDFFAGKDVLDLPAGNGVSARQLHALGANVVAGDLIPEFFRVPEINCAYVDLAEKLPYADQTFAFILCQEGIEHVTDQLRVLSEFARVLKSQGTLLVTTPNYSNLRARMSYLFNESELMGKIMPPNEIDSVWFNPDRQNKMYFGHVNLIGIQRLRLFAKLAGLELVKVHANRVNYTALMLFPLIYPFVCYFSWASYRRMKRKQGADAANQVREVFTLALSPAILLQNHLVVEFVKTSEPRTAVGRKTNLAHDFVT</sequence>
<evidence type="ECO:0000256" key="1">
    <source>
        <dbReference type="SAM" id="Phobius"/>
    </source>
</evidence>
<proteinExistence type="predicted"/>
<evidence type="ECO:0000313" key="4">
    <source>
        <dbReference type="Proteomes" id="UP000197003"/>
    </source>
</evidence>
<keyword evidence="1" id="KW-0472">Membrane</keyword>
<protein>
    <recommendedName>
        <fullName evidence="2">Methyltransferase type 11 domain-containing protein</fullName>
    </recommendedName>
</protein>
<dbReference type="Pfam" id="PF08241">
    <property type="entry name" value="Methyltransf_11"/>
    <property type="match status" value="1"/>
</dbReference>
<dbReference type="CDD" id="cd02440">
    <property type="entry name" value="AdoMet_MTases"/>
    <property type="match status" value="1"/>
</dbReference>
<feature type="domain" description="Methyltransferase type 11" evidence="2">
    <location>
        <begin position="30"/>
        <end position="116"/>
    </location>
</feature>
<feature type="transmembrane region" description="Helical" evidence="1">
    <location>
        <begin position="195"/>
        <end position="213"/>
    </location>
</feature>
<dbReference type="Gene3D" id="3.40.50.150">
    <property type="entry name" value="Vaccinia Virus protein VP39"/>
    <property type="match status" value="1"/>
</dbReference>
<keyword evidence="1" id="KW-0812">Transmembrane</keyword>
<keyword evidence="1" id="KW-1133">Transmembrane helix</keyword>
<name>A0A1Z3N949_BDEBC</name>
<gene>
    <name evidence="3" type="ORF">B9G79_10485</name>
</gene>
<organism evidence="3 4">
    <name type="scientific">Bdellovibrio bacteriovorus</name>
    <dbReference type="NCBI Taxonomy" id="959"/>
    <lineage>
        <taxon>Bacteria</taxon>
        <taxon>Pseudomonadati</taxon>
        <taxon>Bdellovibrionota</taxon>
        <taxon>Bdellovibrionia</taxon>
        <taxon>Bdellovibrionales</taxon>
        <taxon>Pseudobdellovibrionaceae</taxon>
        <taxon>Bdellovibrio</taxon>
    </lineage>
</organism>
<dbReference type="InterPro" id="IPR029063">
    <property type="entry name" value="SAM-dependent_MTases_sf"/>
</dbReference>
<dbReference type="OrthoDB" id="5291736at2"/>
<dbReference type="EMBL" id="CP020946">
    <property type="protein sequence ID" value="ASD63965.1"/>
    <property type="molecule type" value="Genomic_DNA"/>
</dbReference>
<dbReference type="SUPFAM" id="SSF53335">
    <property type="entry name" value="S-adenosyl-L-methionine-dependent methyltransferases"/>
    <property type="match status" value="1"/>
</dbReference>
<dbReference type="Proteomes" id="UP000197003">
    <property type="component" value="Chromosome"/>
</dbReference>
<dbReference type="GO" id="GO:0008757">
    <property type="term" value="F:S-adenosylmethionine-dependent methyltransferase activity"/>
    <property type="evidence" value="ECO:0007669"/>
    <property type="project" value="InterPro"/>
</dbReference>
<accession>A0A1Z3N949</accession>
<reference evidence="3 4" key="1">
    <citation type="submission" date="2017-04" db="EMBL/GenBank/DDBJ databases">
        <title>Whole genome sequence of Bdellovibrio bacteriovorus strain SSB218315.</title>
        <authorList>
            <person name="Oyedara O."/>
            <person name="Rodriguez-Perez M.A."/>
        </authorList>
    </citation>
    <scope>NUCLEOTIDE SEQUENCE [LARGE SCALE GENOMIC DNA]</scope>
    <source>
        <strain evidence="3 4">SSB218315</strain>
    </source>
</reference>
<dbReference type="AlphaFoldDB" id="A0A1Z3N949"/>
<evidence type="ECO:0000259" key="2">
    <source>
        <dbReference type="Pfam" id="PF08241"/>
    </source>
</evidence>
<dbReference type="RefSeq" id="WP_088565465.1">
    <property type="nucleotide sequence ID" value="NZ_CP020946.1"/>
</dbReference>